<feature type="repeat" description="PPR" evidence="2">
    <location>
        <begin position="51"/>
        <end position="85"/>
    </location>
</feature>
<organism evidence="3 4">
    <name type="scientific">Zingiber officinale</name>
    <name type="common">Ginger</name>
    <name type="synonym">Amomum zingiber</name>
    <dbReference type="NCBI Taxonomy" id="94328"/>
    <lineage>
        <taxon>Eukaryota</taxon>
        <taxon>Viridiplantae</taxon>
        <taxon>Streptophyta</taxon>
        <taxon>Embryophyta</taxon>
        <taxon>Tracheophyta</taxon>
        <taxon>Spermatophyta</taxon>
        <taxon>Magnoliopsida</taxon>
        <taxon>Liliopsida</taxon>
        <taxon>Zingiberales</taxon>
        <taxon>Zingiberaceae</taxon>
        <taxon>Zingiber</taxon>
    </lineage>
</organism>
<dbReference type="PANTHER" id="PTHR47926">
    <property type="entry name" value="PENTATRICOPEPTIDE REPEAT-CONTAINING PROTEIN"/>
    <property type="match status" value="1"/>
</dbReference>
<evidence type="ECO:0000313" key="3">
    <source>
        <dbReference type="EMBL" id="KAG6528144.1"/>
    </source>
</evidence>
<accession>A0A8J5HGS2</accession>
<keyword evidence="4" id="KW-1185">Reference proteome</keyword>
<dbReference type="PANTHER" id="PTHR47926:SF453">
    <property type="entry name" value="PENTATRICOPEPTIDE REPEAT (PPR) SUPERFAMILY PROTEIN"/>
    <property type="match status" value="1"/>
</dbReference>
<evidence type="ECO:0008006" key="5">
    <source>
        <dbReference type="Google" id="ProtNLM"/>
    </source>
</evidence>
<dbReference type="InterPro" id="IPR046960">
    <property type="entry name" value="PPR_At4g14850-like_plant"/>
</dbReference>
<sequence>MLRLGKSLHGYVFKNNMGDSPFVCDALIDMFGKCGNVKKARWIFSTMSEKNITSWNSMINCLALQRHSSLAIETFREMEQEGPQPNQVTFMGLLNVCTHAGLVDEGLDLLSQAGRFDVAMDIVRDMRIVPDVVVWGSLLNGARVHGAKDLAELALRKLLELEPKSVDYGFMLANLYRTEAAQRKKATMIQ</sequence>
<protein>
    <recommendedName>
        <fullName evidence="5">Pentatricopeptide repeat-containing protein</fullName>
    </recommendedName>
</protein>
<gene>
    <name evidence="3" type="ORF">ZIOFF_010293</name>
</gene>
<dbReference type="AlphaFoldDB" id="A0A8J5HGS2"/>
<reference evidence="3 4" key="1">
    <citation type="submission" date="2020-08" db="EMBL/GenBank/DDBJ databases">
        <title>Plant Genome Project.</title>
        <authorList>
            <person name="Zhang R.-G."/>
        </authorList>
    </citation>
    <scope>NUCLEOTIDE SEQUENCE [LARGE SCALE GENOMIC DNA]</scope>
    <source>
        <tissue evidence="3">Rhizome</tissue>
    </source>
</reference>
<evidence type="ECO:0000313" key="4">
    <source>
        <dbReference type="Proteomes" id="UP000734854"/>
    </source>
</evidence>
<dbReference type="FunFam" id="1.25.40.10:FF:000031">
    <property type="entry name" value="Pentatricopeptide repeat-containing protein mitochondrial"/>
    <property type="match status" value="1"/>
</dbReference>
<dbReference type="EMBL" id="JACMSC010000003">
    <property type="protein sequence ID" value="KAG6528144.1"/>
    <property type="molecule type" value="Genomic_DNA"/>
</dbReference>
<name>A0A8J5HGS2_ZINOF</name>
<dbReference type="PROSITE" id="PS51375">
    <property type="entry name" value="PPR"/>
    <property type="match status" value="1"/>
</dbReference>
<dbReference type="InterPro" id="IPR002885">
    <property type="entry name" value="PPR_rpt"/>
</dbReference>
<dbReference type="Gene3D" id="1.25.40.10">
    <property type="entry name" value="Tetratricopeptide repeat domain"/>
    <property type="match status" value="2"/>
</dbReference>
<dbReference type="GO" id="GO:0003723">
    <property type="term" value="F:RNA binding"/>
    <property type="evidence" value="ECO:0007669"/>
    <property type="project" value="InterPro"/>
</dbReference>
<comment type="caution">
    <text evidence="3">The sequence shown here is derived from an EMBL/GenBank/DDBJ whole genome shotgun (WGS) entry which is preliminary data.</text>
</comment>
<keyword evidence="1" id="KW-0677">Repeat</keyword>
<evidence type="ECO:0000256" key="1">
    <source>
        <dbReference type="ARBA" id="ARBA00022737"/>
    </source>
</evidence>
<evidence type="ECO:0000256" key="2">
    <source>
        <dbReference type="PROSITE-ProRule" id="PRU00708"/>
    </source>
</evidence>
<dbReference type="GO" id="GO:0009451">
    <property type="term" value="P:RNA modification"/>
    <property type="evidence" value="ECO:0007669"/>
    <property type="project" value="InterPro"/>
</dbReference>
<proteinExistence type="predicted"/>
<dbReference type="InterPro" id="IPR011990">
    <property type="entry name" value="TPR-like_helical_dom_sf"/>
</dbReference>
<dbReference type="Pfam" id="PF13041">
    <property type="entry name" value="PPR_2"/>
    <property type="match status" value="1"/>
</dbReference>
<dbReference type="Proteomes" id="UP000734854">
    <property type="component" value="Unassembled WGS sequence"/>
</dbReference>
<dbReference type="NCBIfam" id="TIGR00756">
    <property type="entry name" value="PPR"/>
    <property type="match status" value="1"/>
</dbReference>